<evidence type="ECO:0000259" key="3">
    <source>
        <dbReference type="Pfam" id="PF20434"/>
    </source>
</evidence>
<evidence type="ECO:0000313" key="4">
    <source>
        <dbReference type="EMBL" id="ORX43252.1"/>
    </source>
</evidence>
<dbReference type="STRING" id="1754191.A0A1Y1V0A9"/>
<dbReference type="PANTHER" id="PTHR48081:SF33">
    <property type="entry name" value="KYNURENINE FORMAMIDASE"/>
    <property type="match status" value="1"/>
</dbReference>
<dbReference type="OrthoDB" id="19653at2759"/>
<evidence type="ECO:0000256" key="1">
    <source>
        <dbReference type="ARBA" id="ARBA00022801"/>
    </source>
</evidence>
<comment type="caution">
    <text evidence="4">The sequence shown here is derived from an EMBL/GenBank/DDBJ whole genome shotgun (WGS) entry which is preliminary data.</text>
</comment>
<feature type="chain" id="PRO_5012237369" evidence="2">
    <location>
        <begin position="21"/>
        <end position="329"/>
    </location>
</feature>
<dbReference type="InterPro" id="IPR049492">
    <property type="entry name" value="BD-FAE-like_dom"/>
</dbReference>
<dbReference type="InterPro" id="IPR029058">
    <property type="entry name" value="AB_hydrolase_fold"/>
</dbReference>
<dbReference type="AlphaFoldDB" id="A0A1Y1V0A9"/>
<gene>
    <name evidence="4" type="ORF">BCR36DRAFT_415664</name>
</gene>
<dbReference type="PANTHER" id="PTHR48081">
    <property type="entry name" value="AB HYDROLASE SUPERFAMILY PROTEIN C4A8.06C"/>
    <property type="match status" value="1"/>
</dbReference>
<dbReference type="GO" id="GO:0016787">
    <property type="term" value="F:hydrolase activity"/>
    <property type="evidence" value="ECO:0007669"/>
    <property type="project" value="UniProtKB-KW"/>
</dbReference>
<feature type="domain" description="BD-FAE-like" evidence="3">
    <location>
        <begin position="53"/>
        <end position="177"/>
    </location>
</feature>
<name>A0A1Y1V0A9_9FUNG</name>
<proteinExistence type="predicted"/>
<organism evidence="4 5">
    <name type="scientific">Piromyces finnis</name>
    <dbReference type="NCBI Taxonomy" id="1754191"/>
    <lineage>
        <taxon>Eukaryota</taxon>
        <taxon>Fungi</taxon>
        <taxon>Fungi incertae sedis</taxon>
        <taxon>Chytridiomycota</taxon>
        <taxon>Chytridiomycota incertae sedis</taxon>
        <taxon>Neocallimastigomycetes</taxon>
        <taxon>Neocallimastigales</taxon>
        <taxon>Neocallimastigaceae</taxon>
        <taxon>Piromyces</taxon>
    </lineage>
</organism>
<evidence type="ECO:0000313" key="5">
    <source>
        <dbReference type="Proteomes" id="UP000193719"/>
    </source>
</evidence>
<dbReference type="Proteomes" id="UP000193719">
    <property type="component" value="Unassembled WGS sequence"/>
</dbReference>
<dbReference type="Pfam" id="PF20434">
    <property type="entry name" value="BD-FAE"/>
    <property type="match status" value="1"/>
</dbReference>
<protein>
    <submittedName>
        <fullName evidence="4">Alpha/beta-hydrolase</fullName>
    </submittedName>
</protein>
<dbReference type="Gene3D" id="3.40.50.1820">
    <property type="entry name" value="alpha/beta hydrolase"/>
    <property type="match status" value="1"/>
</dbReference>
<dbReference type="EMBL" id="MCFH01000054">
    <property type="protein sequence ID" value="ORX43252.1"/>
    <property type="molecule type" value="Genomic_DNA"/>
</dbReference>
<accession>A0A1Y1V0A9</accession>
<dbReference type="SUPFAM" id="SSF53474">
    <property type="entry name" value="alpha/beta-Hydrolases"/>
    <property type="match status" value="1"/>
</dbReference>
<evidence type="ECO:0000256" key="2">
    <source>
        <dbReference type="SAM" id="SignalP"/>
    </source>
</evidence>
<sequence length="329" mass="37898">MKHLIFLTILLMTFIFSIHTKVISTRAEELKPDYTVEKNISYVENDGEEEQKLDIYYDKNDLVEGKPVVIYIHGGYWCEGDKKEDEAIGERIQKEGYVAVLSNYRLYPKVNSIDDMILDIYFVIQWTINNIERYGGDPRAMTLVGFNAGAYLASMTLLRKTLEMKVKDTQLVIPVTFKNLILLNSPYSFEKDERLSFEINNMKAISKYSPELKYLEKYAEAKEALILGNNNVDEVNMLKEQEDDSILSLGTEKITFIECDNDTNYPIGSSHEIMQEVKRVVYDVELVKKVYHGNYDYIINGIKNKDEGITASFISLIQSSYVDVNSINI</sequence>
<reference evidence="4 5" key="1">
    <citation type="submission" date="2016-08" db="EMBL/GenBank/DDBJ databases">
        <title>Genomes of anaerobic fungi encode conserved fungal cellulosomes for biomass hydrolysis.</title>
        <authorList>
            <consortium name="DOE Joint Genome Institute"/>
            <person name="Haitjema C.H."/>
            <person name="Gilmore S.P."/>
            <person name="Henske J.K."/>
            <person name="Solomon K.V."/>
            <person name="De Groot R."/>
            <person name="Kuo A."/>
            <person name="Mondo S.J."/>
            <person name="Salamov A.A."/>
            <person name="Labutti K."/>
            <person name="Zhao Z."/>
            <person name="Chiniquy J."/>
            <person name="Barry K."/>
            <person name="Brewer H.M."/>
            <person name="Purvine S.O."/>
            <person name="Wright A.T."/>
            <person name="Boxma B."/>
            <person name="Van Alen T."/>
            <person name="Hackstein J.H."/>
            <person name="Baker S.E."/>
            <person name="Grigoriev I.V."/>
            <person name="O'Malley M.A."/>
        </authorList>
    </citation>
    <scope>NUCLEOTIDE SEQUENCE [LARGE SCALE GENOMIC DNA]</scope>
    <source>
        <strain evidence="5">finn</strain>
    </source>
</reference>
<keyword evidence="5" id="KW-1185">Reference proteome</keyword>
<keyword evidence="2" id="KW-0732">Signal</keyword>
<keyword evidence="1 4" id="KW-0378">Hydrolase</keyword>
<feature type="signal peptide" evidence="2">
    <location>
        <begin position="1"/>
        <end position="20"/>
    </location>
</feature>
<dbReference type="InterPro" id="IPR050300">
    <property type="entry name" value="GDXG_lipolytic_enzyme"/>
</dbReference>
<reference evidence="4 5" key="2">
    <citation type="submission" date="2016-08" db="EMBL/GenBank/DDBJ databases">
        <title>Pervasive Adenine N6-methylation of Active Genes in Fungi.</title>
        <authorList>
            <consortium name="DOE Joint Genome Institute"/>
            <person name="Mondo S.J."/>
            <person name="Dannebaum R.O."/>
            <person name="Kuo R.C."/>
            <person name="Labutti K."/>
            <person name="Haridas S."/>
            <person name="Kuo A."/>
            <person name="Salamov A."/>
            <person name="Ahrendt S.R."/>
            <person name="Lipzen A."/>
            <person name="Sullivan W."/>
            <person name="Andreopoulos W.B."/>
            <person name="Clum A."/>
            <person name="Lindquist E."/>
            <person name="Daum C."/>
            <person name="Ramamoorthy G.K."/>
            <person name="Gryganskyi A."/>
            <person name="Culley D."/>
            <person name="Magnuson J.K."/>
            <person name="James T.Y."/>
            <person name="O'Malley M.A."/>
            <person name="Stajich J.E."/>
            <person name="Spatafora J.W."/>
            <person name="Visel A."/>
            <person name="Grigoriev I.V."/>
        </authorList>
    </citation>
    <scope>NUCLEOTIDE SEQUENCE [LARGE SCALE GENOMIC DNA]</scope>
    <source>
        <strain evidence="5">finn</strain>
    </source>
</reference>